<feature type="signal peptide" evidence="4">
    <location>
        <begin position="1"/>
        <end position="40"/>
    </location>
</feature>
<comment type="cofactor">
    <cofactor evidence="1">
        <name>Zn(2+)</name>
        <dbReference type="ChEBI" id="CHEBI:29105"/>
    </cofactor>
</comment>
<comment type="caution">
    <text evidence="7">The sequence shown here is derived from an EMBL/GenBank/DDBJ whole genome shotgun (WGS) entry which is preliminary data.</text>
</comment>
<proteinExistence type="inferred from homology"/>
<dbReference type="PANTHER" id="PTHR11851">
    <property type="entry name" value="METALLOPROTEASE"/>
    <property type="match status" value="1"/>
</dbReference>
<sequence length="945" mass="104066">MTPRLSRVPAFPVLRPALRHVALACALAACQPAFWGAAQATPAQASGASATSAVARGVLQQVASVEGITEYRLPNGLQVLLIPDDSKPTTTVNMTYRVGSRHENYGETGMAHLLEHLLFKGSPRHPTVWAEFNKRGLRANGTTWFDRTNYFASFAANEDNLQWYLQWQADAMVNSFIARKDLDSEMTVVRNEMEMGENNPGRILFEKTLATMYQWHNYGKSTIGARTDVEGVNIERLKAFYRTHYQPGNATLIVSGKFDPAKVKAWVGQYFGPLKASRQPRPAQYTLEAVQDGERAVTLRRVGGVPLLYAGYHIMPGPSADYAAVELLNIILADTPSGRLHKALTEKQLASAVFSFSEGLHDPGFVLLGAQLGPGQDVDAASQALVRTIESVAQQPITAEELERARAKWLKDWDVGFADPQHVGVALSEAVAQGDWRLYFLLRDRVKAMPLADVQRVATQYLVPANRTLGRYEPTTAPQRAPAPAMADVSREMQAFKPQAAAEAGESFVATPENIDARTQRITLPSGLKLALLPKATRGQAVKLTLALRHGDEPSLKGWGEAPSALAALLDKGTARMSRQQVQDRLDALQTDLSIGQSPGVIQVQLNSRRAQLPQAIELLGQLLREASLPADVLEEVRRQALTGLEAQRKEPEAVLANAIGRHGNPYPRGDVRHARTFDEIEQDWKSLTLAQVRGYRDKFLGVSHGDMAVVGDFDAAAVQAAVQKAFEGWRSPSAFQRVPEPWVAPQPTRMVLTTPDKQNAAMSVALPLALSDRHPDYAALMLANHLFGAGGDSRLWNRIREKEGLSYNVYSTVQWNQVENNSEWGAEAIFAPQNRAKVEKAFREELSRSLQDGFTAQELEAGKRSLLNFRQLARAQDARIAAGWVQNLFLGRTFADSARVDRELKALTLQQVNEAWKRHIQTQDLVMGFAGDFKGETSGTPPKP</sequence>
<dbReference type="PANTHER" id="PTHR11851:SF49">
    <property type="entry name" value="MITOCHONDRIAL-PROCESSING PEPTIDASE SUBUNIT ALPHA"/>
    <property type="match status" value="1"/>
</dbReference>
<dbReference type="InterPro" id="IPR007863">
    <property type="entry name" value="Peptidase_M16_C"/>
</dbReference>
<evidence type="ECO:0000259" key="6">
    <source>
        <dbReference type="Pfam" id="PF05193"/>
    </source>
</evidence>
<protein>
    <submittedName>
        <fullName evidence="7">Insulinase family protein</fullName>
    </submittedName>
</protein>
<name>A0A4Q9H5E6_9BURK</name>
<dbReference type="Pfam" id="PF05193">
    <property type="entry name" value="Peptidase_M16_C"/>
    <property type="match status" value="2"/>
</dbReference>
<dbReference type="PROSITE" id="PS51257">
    <property type="entry name" value="PROKAR_LIPOPROTEIN"/>
    <property type="match status" value="1"/>
</dbReference>
<dbReference type="InterPro" id="IPR050361">
    <property type="entry name" value="MPP/UQCRC_Complex"/>
</dbReference>
<dbReference type="GO" id="GO:0006508">
    <property type="term" value="P:proteolysis"/>
    <property type="evidence" value="ECO:0007669"/>
    <property type="project" value="InterPro"/>
</dbReference>
<dbReference type="EMBL" id="SIXI01000002">
    <property type="protein sequence ID" value="TBO32607.1"/>
    <property type="molecule type" value="Genomic_DNA"/>
</dbReference>
<dbReference type="PROSITE" id="PS00143">
    <property type="entry name" value="INSULINASE"/>
    <property type="match status" value="1"/>
</dbReference>
<organism evidence="7 8">
    <name type="scientific">Aquabacterium lacunae</name>
    <dbReference type="NCBI Taxonomy" id="2528630"/>
    <lineage>
        <taxon>Bacteria</taxon>
        <taxon>Pseudomonadati</taxon>
        <taxon>Pseudomonadota</taxon>
        <taxon>Betaproteobacteria</taxon>
        <taxon>Burkholderiales</taxon>
        <taxon>Aquabacterium</taxon>
    </lineage>
</organism>
<accession>A0A4Q9H5E6</accession>
<evidence type="ECO:0000256" key="4">
    <source>
        <dbReference type="SAM" id="SignalP"/>
    </source>
</evidence>
<feature type="chain" id="PRO_5020179877" evidence="4">
    <location>
        <begin position="41"/>
        <end position="945"/>
    </location>
</feature>
<dbReference type="OrthoDB" id="9811314at2"/>
<dbReference type="AlphaFoldDB" id="A0A4Q9H5E6"/>
<feature type="domain" description="Peptidase M16 C-terminal" evidence="6">
    <location>
        <begin position="232"/>
        <end position="407"/>
    </location>
</feature>
<feature type="domain" description="Peptidase M16 C-terminal" evidence="6">
    <location>
        <begin position="687"/>
        <end position="867"/>
    </location>
</feature>
<dbReference type="Gene3D" id="3.30.830.10">
    <property type="entry name" value="Metalloenzyme, LuxS/M16 peptidase-like"/>
    <property type="match status" value="4"/>
</dbReference>
<keyword evidence="8" id="KW-1185">Reference proteome</keyword>
<evidence type="ECO:0000313" key="7">
    <source>
        <dbReference type="EMBL" id="TBO32607.1"/>
    </source>
</evidence>
<dbReference type="InterPro" id="IPR001431">
    <property type="entry name" value="Pept_M16_Zn_BS"/>
</dbReference>
<comment type="similarity">
    <text evidence="2 3">Belongs to the peptidase M16 family.</text>
</comment>
<keyword evidence="4" id="KW-0732">Signal</keyword>
<dbReference type="SUPFAM" id="SSF63411">
    <property type="entry name" value="LuxS/MPP-like metallohydrolase"/>
    <property type="match status" value="4"/>
</dbReference>
<dbReference type="GO" id="GO:0004222">
    <property type="term" value="F:metalloendopeptidase activity"/>
    <property type="evidence" value="ECO:0007669"/>
    <property type="project" value="InterPro"/>
</dbReference>
<evidence type="ECO:0000313" key="8">
    <source>
        <dbReference type="Proteomes" id="UP000292120"/>
    </source>
</evidence>
<dbReference type="Proteomes" id="UP000292120">
    <property type="component" value="Unassembled WGS sequence"/>
</dbReference>
<evidence type="ECO:0000256" key="2">
    <source>
        <dbReference type="ARBA" id="ARBA00007261"/>
    </source>
</evidence>
<dbReference type="GO" id="GO:0046872">
    <property type="term" value="F:metal ion binding"/>
    <property type="evidence" value="ECO:0007669"/>
    <property type="project" value="InterPro"/>
</dbReference>
<evidence type="ECO:0000256" key="1">
    <source>
        <dbReference type="ARBA" id="ARBA00001947"/>
    </source>
</evidence>
<dbReference type="RefSeq" id="WP_130966820.1">
    <property type="nucleotide sequence ID" value="NZ_SIXI01000002.1"/>
</dbReference>
<evidence type="ECO:0000256" key="3">
    <source>
        <dbReference type="RuleBase" id="RU004447"/>
    </source>
</evidence>
<feature type="domain" description="Peptidase M16 N-terminal" evidence="5">
    <location>
        <begin position="79"/>
        <end position="225"/>
    </location>
</feature>
<reference evidence="7 8" key="1">
    <citation type="submission" date="2019-02" db="EMBL/GenBank/DDBJ databases">
        <title>Aquabacterium sp. strain KMB7.</title>
        <authorList>
            <person name="Chen W.-M."/>
        </authorList>
    </citation>
    <scope>NUCLEOTIDE SEQUENCE [LARGE SCALE GENOMIC DNA]</scope>
    <source>
        <strain evidence="7 8">KMB7</strain>
    </source>
</reference>
<dbReference type="InterPro" id="IPR011765">
    <property type="entry name" value="Pept_M16_N"/>
</dbReference>
<dbReference type="InterPro" id="IPR011249">
    <property type="entry name" value="Metalloenz_LuxS/M16"/>
</dbReference>
<gene>
    <name evidence="7" type="ORF">EYS42_05340</name>
</gene>
<evidence type="ECO:0000259" key="5">
    <source>
        <dbReference type="Pfam" id="PF00675"/>
    </source>
</evidence>
<dbReference type="Pfam" id="PF00675">
    <property type="entry name" value="Peptidase_M16"/>
    <property type="match status" value="1"/>
</dbReference>